<evidence type="ECO:0000313" key="2">
    <source>
        <dbReference type="Proteomes" id="UP000299102"/>
    </source>
</evidence>
<protein>
    <submittedName>
        <fullName evidence="1">Uncharacterized protein</fullName>
    </submittedName>
</protein>
<comment type="caution">
    <text evidence="1">The sequence shown here is derived from an EMBL/GenBank/DDBJ whole genome shotgun (WGS) entry which is preliminary data.</text>
</comment>
<gene>
    <name evidence="1" type="ORF">EVAR_37063_1</name>
</gene>
<evidence type="ECO:0000313" key="1">
    <source>
        <dbReference type="EMBL" id="GBP49978.1"/>
    </source>
</evidence>
<sequence>MSSAPRQSGTFARDVLRPRLVESAVLYTDARKDKTLGVSTFAVRPLVDSVDGVRAAYLLSSNDSSISNVFIGLKVQPVTLQIYCQIDEK</sequence>
<dbReference type="AlphaFoldDB" id="A0A4C1WF46"/>
<organism evidence="1 2">
    <name type="scientific">Eumeta variegata</name>
    <name type="common">Bagworm moth</name>
    <name type="synonym">Eumeta japonica</name>
    <dbReference type="NCBI Taxonomy" id="151549"/>
    <lineage>
        <taxon>Eukaryota</taxon>
        <taxon>Metazoa</taxon>
        <taxon>Ecdysozoa</taxon>
        <taxon>Arthropoda</taxon>
        <taxon>Hexapoda</taxon>
        <taxon>Insecta</taxon>
        <taxon>Pterygota</taxon>
        <taxon>Neoptera</taxon>
        <taxon>Endopterygota</taxon>
        <taxon>Lepidoptera</taxon>
        <taxon>Glossata</taxon>
        <taxon>Ditrysia</taxon>
        <taxon>Tineoidea</taxon>
        <taxon>Psychidae</taxon>
        <taxon>Oiketicinae</taxon>
        <taxon>Eumeta</taxon>
    </lineage>
</organism>
<proteinExistence type="predicted"/>
<dbReference type="Proteomes" id="UP000299102">
    <property type="component" value="Unassembled WGS sequence"/>
</dbReference>
<dbReference type="EMBL" id="BGZK01000555">
    <property type="protein sequence ID" value="GBP49978.1"/>
    <property type="molecule type" value="Genomic_DNA"/>
</dbReference>
<reference evidence="1 2" key="1">
    <citation type="journal article" date="2019" name="Commun. Biol.">
        <title>The bagworm genome reveals a unique fibroin gene that provides high tensile strength.</title>
        <authorList>
            <person name="Kono N."/>
            <person name="Nakamura H."/>
            <person name="Ohtoshi R."/>
            <person name="Tomita M."/>
            <person name="Numata K."/>
            <person name="Arakawa K."/>
        </authorList>
    </citation>
    <scope>NUCLEOTIDE SEQUENCE [LARGE SCALE GENOMIC DNA]</scope>
</reference>
<keyword evidence="2" id="KW-1185">Reference proteome</keyword>
<name>A0A4C1WF46_EUMVA</name>
<accession>A0A4C1WF46</accession>